<dbReference type="Proteomes" id="UP000238634">
    <property type="component" value="Unassembled WGS sequence"/>
</dbReference>
<name>A0A2T1DC99_9CYAN</name>
<dbReference type="RefSeq" id="WP_073073302.1">
    <property type="nucleotide sequence ID" value="NZ_MPPI01000022.1"/>
</dbReference>
<reference evidence="2 3" key="2">
    <citation type="submission" date="2018-03" db="EMBL/GenBank/DDBJ databases">
        <title>The ancient ancestry and fast evolution of plastids.</title>
        <authorList>
            <person name="Moore K.R."/>
            <person name="Magnabosco C."/>
            <person name="Momper L."/>
            <person name="Gold D.A."/>
            <person name="Bosak T."/>
            <person name="Fournier G.P."/>
        </authorList>
    </citation>
    <scope>NUCLEOTIDE SEQUENCE [LARGE SCALE GENOMIC DNA]</scope>
    <source>
        <strain evidence="2 3">ULC007</strain>
    </source>
</reference>
<reference evidence="2 3" key="1">
    <citation type="submission" date="2018-02" db="EMBL/GenBank/DDBJ databases">
        <authorList>
            <person name="Cohen D.B."/>
            <person name="Kent A.D."/>
        </authorList>
    </citation>
    <scope>NUCLEOTIDE SEQUENCE [LARGE SCALE GENOMIC DNA]</scope>
    <source>
        <strain evidence="2 3">ULC007</strain>
    </source>
</reference>
<organism evidence="2 3">
    <name type="scientific">Phormidesmis priestleyi ULC007</name>
    <dbReference type="NCBI Taxonomy" id="1920490"/>
    <lineage>
        <taxon>Bacteria</taxon>
        <taxon>Bacillati</taxon>
        <taxon>Cyanobacteriota</taxon>
        <taxon>Cyanophyceae</taxon>
        <taxon>Leptolyngbyales</taxon>
        <taxon>Leptolyngbyaceae</taxon>
        <taxon>Phormidesmis</taxon>
    </lineage>
</organism>
<evidence type="ECO:0000313" key="2">
    <source>
        <dbReference type="EMBL" id="PSB18084.1"/>
    </source>
</evidence>
<comment type="caution">
    <text evidence="2">The sequence shown here is derived from an EMBL/GenBank/DDBJ whole genome shotgun (WGS) entry which is preliminary data.</text>
</comment>
<keyword evidence="1" id="KW-1133">Transmembrane helix</keyword>
<feature type="transmembrane region" description="Helical" evidence="1">
    <location>
        <begin position="50"/>
        <end position="68"/>
    </location>
</feature>
<keyword evidence="1" id="KW-0472">Membrane</keyword>
<keyword evidence="1" id="KW-0812">Transmembrane</keyword>
<dbReference type="AlphaFoldDB" id="A0A2T1DC99"/>
<proteinExistence type="predicted"/>
<dbReference type="STRING" id="1920490.GCA_001895925_01083"/>
<evidence type="ECO:0000313" key="3">
    <source>
        <dbReference type="Proteomes" id="UP000238634"/>
    </source>
</evidence>
<gene>
    <name evidence="2" type="ORF">C7B65_16310</name>
</gene>
<sequence>MLTNEAFLDQLIKNHYKAAQEMTFAVIVHVVLAIAAFQILPGIVQGSFDKLAGVLGGSVFGGLGFIPGKEILDRREKARNLEAARPLLKEIQQNSSLIDPVETQRIKEVFLKLIEKTVSG</sequence>
<dbReference type="OrthoDB" id="9954234at2"/>
<evidence type="ECO:0000256" key="1">
    <source>
        <dbReference type="SAM" id="Phobius"/>
    </source>
</evidence>
<keyword evidence="3" id="KW-1185">Reference proteome</keyword>
<protein>
    <submittedName>
        <fullName evidence="2">Uncharacterized protein</fullName>
    </submittedName>
</protein>
<accession>A0A2T1DC99</accession>
<feature type="transmembrane region" description="Helical" evidence="1">
    <location>
        <begin position="22"/>
        <end position="44"/>
    </location>
</feature>
<dbReference type="EMBL" id="PVWG01000020">
    <property type="protein sequence ID" value="PSB18084.1"/>
    <property type="molecule type" value="Genomic_DNA"/>
</dbReference>